<comment type="caution">
    <text evidence="1">The sequence shown here is derived from an EMBL/GenBank/DDBJ whole genome shotgun (WGS) entry which is preliminary data.</text>
</comment>
<protein>
    <submittedName>
        <fullName evidence="1">Dynein heavy chain</fullName>
    </submittedName>
</protein>
<organism evidence="1 2">
    <name type="scientific">Entomophthora muscae</name>
    <dbReference type="NCBI Taxonomy" id="34485"/>
    <lineage>
        <taxon>Eukaryota</taxon>
        <taxon>Fungi</taxon>
        <taxon>Fungi incertae sedis</taxon>
        <taxon>Zoopagomycota</taxon>
        <taxon>Entomophthoromycotina</taxon>
        <taxon>Entomophthoromycetes</taxon>
        <taxon>Entomophthorales</taxon>
        <taxon>Entomophthoraceae</taxon>
        <taxon>Entomophthora</taxon>
    </lineage>
</organism>
<name>A0ACC2SZJ1_9FUNG</name>
<evidence type="ECO:0000313" key="2">
    <source>
        <dbReference type="Proteomes" id="UP001165960"/>
    </source>
</evidence>
<gene>
    <name evidence="1" type="primary">DYN1_5</name>
    <name evidence="1" type="ORF">DSO57_1038302</name>
</gene>
<dbReference type="EMBL" id="QTSX02004023">
    <property type="protein sequence ID" value="KAJ9067517.1"/>
    <property type="molecule type" value="Genomic_DNA"/>
</dbReference>
<evidence type="ECO:0000313" key="1">
    <source>
        <dbReference type="EMBL" id="KAJ9067517.1"/>
    </source>
</evidence>
<accession>A0ACC2SZJ1</accession>
<sequence>MWRSRVTFVNFTVTRGSLQSQYLNKVLKTESPATDQSVQILVKLPGEFRLRLSPREVSAPGLERIQGQHP</sequence>
<proteinExistence type="predicted"/>
<keyword evidence="2" id="KW-1185">Reference proteome</keyword>
<reference evidence="1" key="1">
    <citation type="submission" date="2022-04" db="EMBL/GenBank/DDBJ databases">
        <title>Genome of the entomopathogenic fungus Entomophthora muscae.</title>
        <authorList>
            <person name="Elya C."/>
            <person name="Lovett B.R."/>
            <person name="Lee E."/>
            <person name="Macias A.M."/>
            <person name="Hajek A.E."/>
            <person name="De Bivort B.L."/>
            <person name="Kasson M.T."/>
            <person name="De Fine Licht H.H."/>
            <person name="Stajich J.E."/>
        </authorList>
    </citation>
    <scope>NUCLEOTIDE SEQUENCE</scope>
    <source>
        <strain evidence="1">Berkeley</strain>
    </source>
</reference>
<dbReference type="Proteomes" id="UP001165960">
    <property type="component" value="Unassembled WGS sequence"/>
</dbReference>